<reference evidence="5 6" key="1">
    <citation type="journal article" date="2018" name="Sci. Rep.">
        <title>Genomic signatures of local adaptation to the degree of environmental predictability in rotifers.</title>
        <authorList>
            <person name="Franch-Gras L."/>
            <person name="Hahn C."/>
            <person name="Garcia-Roger E.M."/>
            <person name="Carmona M.J."/>
            <person name="Serra M."/>
            <person name="Gomez A."/>
        </authorList>
    </citation>
    <scope>NUCLEOTIDE SEQUENCE [LARGE SCALE GENOMIC DNA]</scope>
    <source>
        <strain evidence="5">HYR1</strain>
    </source>
</reference>
<dbReference type="EMBL" id="REGN01005750">
    <property type="protein sequence ID" value="RNA12188.1"/>
    <property type="molecule type" value="Genomic_DNA"/>
</dbReference>
<evidence type="ECO:0000256" key="2">
    <source>
        <dbReference type="ARBA" id="ARBA00022833"/>
    </source>
</evidence>
<dbReference type="PANTHER" id="PTHR12616:SF8">
    <property type="entry name" value="VACUOLAR PROTEIN SORTING-ASSOCIATED PROTEIN 8 HOMOLOG"/>
    <property type="match status" value="1"/>
</dbReference>
<dbReference type="InterPro" id="IPR045111">
    <property type="entry name" value="Vps41/Vps8"/>
</dbReference>
<dbReference type="OrthoDB" id="289913at2759"/>
<dbReference type="GO" id="GO:0034058">
    <property type="term" value="P:endosomal vesicle fusion"/>
    <property type="evidence" value="ECO:0007669"/>
    <property type="project" value="TreeGrafter"/>
</dbReference>
<dbReference type="PANTHER" id="PTHR12616">
    <property type="entry name" value="VACUOLAR PROTEIN SORTING VPS41"/>
    <property type="match status" value="1"/>
</dbReference>
<dbReference type="GO" id="GO:0008270">
    <property type="term" value="F:zinc ion binding"/>
    <property type="evidence" value="ECO:0007669"/>
    <property type="project" value="UniProtKB-KW"/>
</dbReference>
<keyword evidence="1 3" id="KW-0479">Metal-binding</keyword>
<name>A0A3M7QML6_BRAPC</name>
<dbReference type="AlphaFoldDB" id="A0A3M7QML6"/>
<evidence type="ECO:0000256" key="3">
    <source>
        <dbReference type="PROSITE-ProRule" id="PRU00175"/>
    </source>
</evidence>
<dbReference type="GO" id="GO:0006623">
    <property type="term" value="P:protein targeting to vacuole"/>
    <property type="evidence" value="ECO:0007669"/>
    <property type="project" value="InterPro"/>
</dbReference>
<dbReference type="GO" id="GO:0005770">
    <property type="term" value="C:late endosome"/>
    <property type="evidence" value="ECO:0007669"/>
    <property type="project" value="TreeGrafter"/>
</dbReference>
<comment type="caution">
    <text evidence="5">The sequence shown here is derived from an EMBL/GenBank/DDBJ whole genome shotgun (WGS) entry which is preliminary data.</text>
</comment>
<evidence type="ECO:0000313" key="6">
    <source>
        <dbReference type="Proteomes" id="UP000276133"/>
    </source>
</evidence>
<dbReference type="InterPro" id="IPR001841">
    <property type="entry name" value="Znf_RING"/>
</dbReference>
<protein>
    <submittedName>
        <fullName evidence="5">Vacuolar sorting-associated 8-like protein</fullName>
    </submittedName>
</protein>
<evidence type="ECO:0000313" key="5">
    <source>
        <dbReference type="EMBL" id="RNA12188.1"/>
    </source>
</evidence>
<keyword evidence="1 3" id="KW-0863">Zinc-finger</keyword>
<dbReference type="STRING" id="10195.A0A3M7QML6"/>
<evidence type="ECO:0000259" key="4">
    <source>
        <dbReference type="PROSITE" id="PS50089"/>
    </source>
</evidence>
<feature type="domain" description="RING-type" evidence="4">
    <location>
        <begin position="450"/>
        <end position="490"/>
    </location>
</feature>
<organism evidence="5 6">
    <name type="scientific">Brachionus plicatilis</name>
    <name type="common">Marine rotifer</name>
    <name type="synonym">Brachionus muelleri</name>
    <dbReference type="NCBI Taxonomy" id="10195"/>
    <lineage>
        <taxon>Eukaryota</taxon>
        <taxon>Metazoa</taxon>
        <taxon>Spiralia</taxon>
        <taxon>Gnathifera</taxon>
        <taxon>Rotifera</taxon>
        <taxon>Eurotatoria</taxon>
        <taxon>Monogononta</taxon>
        <taxon>Pseudotrocha</taxon>
        <taxon>Ploima</taxon>
        <taxon>Brachionidae</taxon>
        <taxon>Brachionus</taxon>
    </lineage>
</organism>
<sequence length="599" mass="69057">MIEYLCNREELNRVEEREQTLIGLLNGVSIQLLERFDLDRLLDLCKRAKFYRASEILYKFKSEYCEIIDCYLNDDVPEERHAKVFELIREILKILFEQIESSQRQSFSRRSTISEPRDVQLKKLNDKLSQPEVIERMLRTNAAETVHLLWIELNLDLKSLVMSIKNHGQVLFNFLTSLLDLLEYIKTDRKYLNYISQFSGEYCELYVDLMCQFDPHNLINILKSSLNEYSFRIDECIRICREHKHVDGLAYLLEKSGQIESAFNLHLEKINSLIKDLQKNVQLYSELELDTIKQNIDALLVMIVKLCQTHSCSLQDGVKQKIWFSLFDEVMRPIQSLFLDQQVTEGRQHGVSTIDETRDFFKNLGSYIINSMVGYVNLTIIIDRMICDPLYGASNFGDIKPLMLKMMEICAYEQILLDKTNDLVSHDVYCKMAAFTSVTSKSFSSLSNYCQSCSKQLDSDTDSQQVHIFHCGHSFHQMCLDLTDACSICHSTSNGVKISRSKKKERVYAESRVDFFMDDNSNSPTPSTSKAIGEEKAECVSDGHFLNLGDEQINALRSLRSRNASIFKIKTTNGVVEVGTNLERNSQLALAPANLINFI</sequence>
<keyword evidence="6" id="KW-1185">Reference proteome</keyword>
<dbReference type="GO" id="GO:0030897">
    <property type="term" value="C:HOPS complex"/>
    <property type="evidence" value="ECO:0007669"/>
    <property type="project" value="TreeGrafter"/>
</dbReference>
<accession>A0A3M7QML6</accession>
<keyword evidence="2" id="KW-0862">Zinc</keyword>
<dbReference type="PROSITE" id="PS50089">
    <property type="entry name" value="ZF_RING_2"/>
    <property type="match status" value="1"/>
</dbReference>
<proteinExistence type="predicted"/>
<gene>
    <name evidence="5" type="ORF">BpHYR1_005896</name>
</gene>
<evidence type="ECO:0000256" key="1">
    <source>
        <dbReference type="ARBA" id="ARBA00022771"/>
    </source>
</evidence>
<dbReference type="Proteomes" id="UP000276133">
    <property type="component" value="Unassembled WGS sequence"/>
</dbReference>